<feature type="region of interest" description="Disordered" evidence="1">
    <location>
        <begin position="272"/>
        <end position="300"/>
    </location>
</feature>
<evidence type="ECO:0000313" key="2">
    <source>
        <dbReference type="EMBL" id="KAG5476788.1"/>
    </source>
</evidence>
<evidence type="ECO:0000313" key="3">
    <source>
        <dbReference type="Proteomes" id="UP000674179"/>
    </source>
</evidence>
<keyword evidence="3" id="KW-1185">Reference proteome</keyword>
<dbReference type="AlphaFoldDB" id="A0A836HHE6"/>
<accession>A0A836HHE6</accession>
<dbReference type="Proteomes" id="UP000674179">
    <property type="component" value="Chromosome 26"/>
</dbReference>
<feature type="region of interest" description="Disordered" evidence="1">
    <location>
        <begin position="648"/>
        <end position="679"/>
    </location>
</feature>
<protein>
    <submittedName>
        <fullName evidence="2">Uncharacterized protein</fullName>
    </submittedName>
</protein>
<evidence type="ECO:0000256" key="1">
    <source>
        <dbReference type="SAM" id="MobiDB-lite"/>
    </source>
</evidence>
<organism evidence="2 3">
    <name type="scientific">Leishmania enriettii</name>
    <dbReference type="NCBI Taxonomy" id="5663"/>
    <lineage>
        <taxon>Eukaryota</taxon>
        <taxon>Discoba</taxon>
        <taxon>Euglenozoa</taxon>
        <taxon>Kinetoplastea</taxon>
        <taxon>Metakinetoplastina</taxon>
        <taxon>Trypanosomatida</taxon>
        <taxon>Trypanosomatidae</taxon>
        <taxon>Leishmaniinae</taxon>
        <taxon>Leishmania</taxon>
    </lineage>
</organism>
<proteinExistence type="predicted"/>
<comment type="caution">
    <text evidence="2">The sequence shown here is derived from an EMBL/GenBank/DDBJ whole genome shotgun (WGS) entry which is preliminary data.</text>
</comment>
<feature type="region of interest" description="Disordered" evidence="1">
    <location>
        <begin position="421"/>
        <end position="449"/>
    </location>
</feature>
<dbReference type="KEGG" id="lenr:94171198"/>
<gene>
    <name evidence="2" type="ORF">CUR178_03973</name>
</gene>
<feature type="region of interest" description="Disordered" evidence="1">
    <location>
        <begin position="780"/>
        <end position="800"/>
    </location>
</feature>
<sequence>MESALENVGLGILDALQRVTDARARLTTHRTILDENRRVLVRAMSPLLLLHPADATSSVPSCLSWGASNTPLAPLRRGQSANASGAAGSSPIYDATLSLDDRVEDAEDPIIISPAAAARARAPPASRLLELQPPAPVSSAPALPGTSACAAFYSAMVARTQQIEVQRFHYHHEHAVHTAKLQISQAWVREVQPWFEKAVHRSFFVEVLHRLDALDRRVARLCRRMELDRPQYTPTRCCTLPTRRGAEAPDEVVSDAEHPHHRQLRAQWRPALMGDGSGRRPTDRLSGAHEQACTGGGDGGEREALQHCGGTEEGLRLSVRPIQQGRASGAAPEVGSSEGSGYSVCSLWCQYIRVVSQTDTVGDEHLQSCERSGHTLLPAKSLPVPLLRTPRSLRHVWHVIMEGFTSSGVAVDSDSRAAESVVAPPETDGVSVGDTVPQPGRRSPQLGHNNDLLQSLSILMRRCFRLYSAPSGPQPTRPLCDQRALSHKTGYHGDCGGAADDERRDATSLLHVRAPSDTCFLTVGLFPSHVCALLCCAMQLCPLAELHNTIRPGQLLHDGAALPRLIYDGGAGVCAEDDTDEDDAAGGAEVLRGGFPELVALPAGATDGHPIRQRTPEELIAEALAAVYHAVPRLLSQFRRVFQKQRGRRGGDSGALQRGWGEVETTEVDASTRPRPCASSAEEDCTCLMKSTVDAGAATHGAVGAALCSTVGDVACDCDAFAQRWLSLSSSLLTTATSPASNTLITDVPPLYARALRVGSLYRSFVDIVADECGERLTPPTGEAAAALSSPATPTPLSTAHADGSALAIRDFYLAQLSTAAIPRANFVAPASAPLLSASSQLSSLRQMELQTRQQWQSTETRLSVARSMAAAALQRAAPGCSEALHLPS</sequence>
<reference evidence="2 3" key="1">
    <citation type="submission" date="2021-02" db="EMBL/GenBank/DDBJ databases">
        <title>Leishmania (Mundinia) enrietti genome sequencing and assembly.</title>
        <authorList>
            <person name="Almutairi H."/>
            <person name="Gatherer D."/>
        </authorList>
    </citation>
    <scope>NUCLEOTIDE SEQUENCE [LARGE SCALE GENOMIC DNA]</scope>
    <source>
        <strain evidence="2">CUR178</strain>
    </source>
</reference>
<name>A0A836HHE6_LEIEN</name>
<dbReference type="OrthoDB" id="266588at2759"/>
<feature type="compositionally biased region" description="Basic and acidic residues" evidence="1">
    <location>
        <begin position="277"/>
        <end position="287"/>
    </location>
</feature>
<dbReference type="GeneID" id="94171198"/>
<dbReference type="EMBL" id="JAFHKP010000026">
    <property type="protein sequence ID" value="KAG5476788.1"/>
    <property type="molecule type" value="Genomic_DNA"/>
</dbReference>
<dbReference type="RefSeq" id="XP_067692254.1">
    <property type="nucleotide sequence ID" value="XM_067835688.1"/>
</dbReference>
<feature type="compositionally biased region" description="Low complexity" evidence="1">
    <location>
        <begin position="784"/>
        <end position="800"/>
    </location>
</feature>